<dbReference type="NCBIfam" id="NF008611">
    <property type="entry name" value="PRK11588.1"/>
    <property type="match status" value="1"/>
</dbReference>
<dbReference type="Proteomes" id="UP001161422">
    <property type="component" value="Unassembled WGS sequence"/>
</dbReference>
<evidence type="ECO:0000256" key="4">
    <source>
        <dbReference type="ARBA" id="ARBA00022989"/>
    </source>
</evidence>
<feature type="transmembrane region" description="Helical" evidence="7">
    <location>
        <begin position="151"/>
        <end position="168"/>
    </location>
</feature>
<feature type="transmembrane region" description="Helical" evidence="7">
    <location>
        <begin position="109"/>
        <end position="130"/>
    </location>
</feature>
<feature type="region of interest" description="Disordered" evidence="6">
    <location>
        <begin position="1"/>
        <end position="23"/>
    </location>
</feature>
<evidence type="ECO:0008006" key="10">
    <source>
        <dbReference type="Google" id="ProtNLM"/>
    </source>
</evidence>
<comment type="subcellular location">
    <subcellularLocation>
        <location evidence="1">Cell membrane</location>
        <topology evidence="1">Multi-pass membrane protein</topology>
    </subcellularLocation>
</comment>
<evidence type="ECO:0000256" key="5">
    <source>
        <dbReference type="ARBA" id="ARBA00023136"/>
    </source>
</evidence>
<feature type="transmembrane region" description="Helical" evidence="7">
    <location>
        <begin position="484"/>
        <end position="504"/>
    </location>
</feature>
<reference evidence="8" key="2">
    <citation type="submission" date="2023-01" db="EMBL/GenBank/DDBJ databases">
        <title>Draft genome sequence of Paraferrimonas sedimenticola strain NBRC 101628.</title>
        <authorList>
            <person name="Sun Q."/>
            <person name="Mori K."/>
        </authorList>
    </citation>
    <scope>NUCLEOTIDE SEQUENCE</scope>
    <source>
        <strain evidence="8">NBRC 101628</strain>
    </source>
</reference>
<organism evidence="8 9">
    <name type="scientific">Paraferrimonas sedimenticola</name>
    <dbReference type="NCBI Taxonomy" id="375674"/>
    <lineage>
        <taxon>Bacteria</taxon>
        <taxon>Pseudomonadati</taxon>
        <taxon>Pseudomonadota</taxon>
        <taxon>Gammaproteobacteria</taxon>
        <taxon>Alteromonadales</taxon>
        <taxon>Ferrimonadaceae</taxon>
        <taxon>Paraferrimonas</taxon>
    </lineage>
</organism>
<dbReference type="AlphaFoldDB" id="A0AA37RVC9"/>
<feature type="transmembrane region" description="Helical" evidence="7">
    <location>
        <begin position="34"/>
        <end position="57"/>
    </location>
</feature>
<protein>
    <recommendedName>
        <fullName evidence="10">Basic amino acid antiporter YfcC</fullName>
    </recommendedName>
</protein>
<reference evidence="8" key="1">
    <citation type="journal article" date="2014" name="Int. J. Syst. Evol. Microbiol.">
        <title>Complete genome sequence of Corynebacterium casei LMG S-19264T (=DSM 44701T), isolated from a smear-ripened cheese.</title>
        <authorList>
            <consortium name="US DOE Joint Genome Institute (JGI-PGF)"/>
            <person name="Walter F."/>
            <person name="Albersmeier A."/>
            <person name="Kalinowski J."/>
            <person name="Ruckert C."/>
        </authorList>
    </citation>
    <scope>NUCLEOTIDE SEQUENCE</scope>
    <source>
        <strain evidence="8">NBRC 101628</strain>
    </source>
</reference>
<sequence length="505" mass="53979">MSSNQPQSADNQAVPQSGLMQPMPNHTNKAMPDALVILFFVVLVAAIATHFIPAGFFEVVMNPDTNKKELVAGSFQFAEDYQGVPLFAEHGEIGFLNFAFEGMVSGSKWGSAIGVMMFIILTGGAFGIIMQTKAIDNGILTLINNTKQLEVMFIPLLFVLFSAGGAIFGMGEESIAFCIVLLPLMRALGYDGVVTVLVAYASTQIGFAASWMNPFSVAIAQGIADIPLMSGMNFRIVMWVVFTAVGVVFTMHYAAKIKRQPELSVCPDSSPIQGLDSLSNARFSKTDGLILSTFLAGIIWVIWGVIARGYYIPELASQFFTLGVVVGIFAIACGRMTINQVANAFKSGAKELLPAAMIVGMAKGIVIVLGGDQADQASVLNTLLHYTGQALGDLPQTLSAICMYLFQSVFNFFIASGSGQAALTMPIMAPLADILGLSRQIAVLAFQLGDGFTNIIIPTSAALIGCLGVCKVDWFVWAKFVWRFMLILAAISIAFIVVAVQIGFS</sequence>
<evidence type="ECO:0000256" key="3">
    <source>
        <dbReference type="ARBA" id="ARBA00022692"/>
    </source>
</evidence>
<proteinExistence type="predicted"/>
<dbReference type="PANTHER" id="PTHR43652">
    <property type="entry name" value="BASIC AMINO ACID ANTIPORTER YFCC-RELATED"/>
    <property type="match status" value="1"/>
</dbReference>
<keyword evidence="4 7" id="KW-1133">Transmembrane helix</keyword>
<keyword evidence="3 7" id="KW-0812">Transmembrane</keyword>
<feature type="transmembrane region" description="Helical" evidence="7">
    <location>
        <begin position="289"/>
        <end position="310"/>
    </location>
</feature>
<dbReference type="Pfam" id="PF03606">
    <property type="entry name" value="DcuC"/>
    <property type="match status" value="1"/>
</dbReference>
<gene>
    <name evidence="8" type="ORF">GCM10007895_08130</name>
</gene>
<dbReference type="InterPro" id="IPR051679">
    <property type="entry name" value="DASS-Related_Transporters"/>
</dbReference>
<evidence type="ECO:0000313" key="8">
    <source>
        <dbReference type="EMBL" id="GLP95507.1"/>
    </source>
</evidence>
<keyword evidence="9" id="KW-1185">Reference proteome</keyword>
<name>A0AA37RVC9_9GAMM</name>
<dbReference type="InterPro" id="IPR018385">
    <property type="entry name" value="C4_dicarb_anaerob_car-like"/>
</dbReference>
<comment type="caution">
    <text evidence="8">The sequence shown here is derived from an EMBL/GenBank/DDBJ whole genome shotgun (WGS) entry which is preliminary data.</text>
</comment>
<feature type="transmembrane region" description="Helical" evidence="7">
    <location>
        <begin position="316"/>
        <end position="334"/>
    </location>
</feature>
<dbReference type="PANTHER" id="PTHR43652:SF2">
    <property type="entry name" value="BASIC AMINO ACID ANTIPORTER YFCC-RELATED"/>
    <property type="match status" value="1"/>
</dbReference>
<keyword evidence="2" id="KW-1003">Cell membrane</keyword>
<evidence type="ECO:0000256" key="7">
    <source>
        <dbReference type="SAM" id="Phobius"/>
    </source>
</evidence>
<feature type="transmembrane region" description="Helical" evidence="7">
    <location>
        <begin position="455"/>
        <end position="477"/>
    </location>
</feature>
<evidence type="ECO:0000256" key="1">
    <source>
        <dbReference type="ARBA" id="ARBA00004651"/>
    </source>
</evidence>
<evidence type="ECO:0000256" key="2">
    <source>
        <dbReference type="ARBA" id="ARBA00022475"/>
    </source>
</evidence>
<evidence type="ECO:0000313" key="9">
    <source>
        <dbReference type="Proteomes" id="UP001161422"/>
    </source>
</evidence>
<dbReference type="EMBL" id="BSNC01000003">
    <property type="protein sequence ID" value="GLP95507.1"/>
    <property type="molecule type" value="Genomic_DNA"/>
</dbReference>
<feature type="transmembrane region" description="Helical" evidence="7">
    <location>
        <begin position="236"/>
        <end position="255"/>
    </location>
</feature>
<keyword evidence="5 7" id="KW-0472">Membrane</keyword>
<evidence type="ECO:0000256" key="6">
    <source>
        <dbReference type="SAM" id="MobiDB-lite"/>
    </source>
</evidence>
<feature type="transmembrane region" description="Helical" evidence="7">
    <location>
        <begin position="355"/>
        <end position="374"/>
    </location>
</feature>
<dbReference type="GO" id="GO:0005886">
    <property type="term" value="C:plasma membrane"/>
    <property type="evidence" value="ECO:0007669"/>
    <property type="project" value="UniProtKB-SubCell"/>
</dbReference>
<accession>A0AA37RVC9</accession>